<gene>
    <name evidence="12" type="primary">aceF</name>
    <name evidence="12" type="ORF">BUCISPPS3390_138</name>
</gene>
<dbReference type="GO" id="GO:0031405">
    <property type="term" value="F:lipoic acid binding"/>
    <property type="evidence" value="ECO:0007669"/>
    <property type="project" value="TreeGrafter"/>
</dbReference>
<dbReference type="EC" id="2.3.1.-" evidence="9"/>
<protein>
    <recommendedName>
        <fullName evidence="9">Dihydrolipoamide acetyltransferase component of pyruvate dehydrogenase complex</fullName>
        <ecNumber evidence="9">2.3.1.-</ecNumber>
    </recommendedName>
</protein>
<dbReference type="Pfam" id="PF00364">
    <property type="entry name" value="Biotin_lipoyl"/>
    <property type="match status" value="1"/>
</dbReference>
<evidence type="ECO:0000256" key="7">
    <source>
        <dbReference type="ARBA" id="ARBA00025211"/>
    </source>
</evidence>
<feature type="domain" description="Peripheral subunit-binding (PSBD)" evidence="11">
    <location>
        <begin position="119"/>
        <end position="156"/>
    </location>
</feature>
<dbReference type="InterPro" id="IPR003016">
    <property type="entry name" value="2-oxoA_DH_lipoyl-BS"/>
</dbReference>
<dbReference type="Gene3D" id="4.10.320.10">
    <property type="entry name" value="E3-binding domain"/>
    <property type="match status" value="1"/>
</dbReference>
<dbReference type="PROSITE" id="PS50968">
    <property type="entry name" value="BIOTINYL_LIPOYL"/>
    <property type="match status" value="1"/>
</dbReference>
<dbReference type="GO" id="GO:0005737">
    <property type="term" value="C:cytoplasm"/>
    <property type="evidence" value="ECO:0007669"/>
    <property type="project" value="TreeGrafter"/>
</dbReference>
<dbReference type="Pfam" id="PF00198">
    <property type="entry name" value="2-oxoacid_dh"/>
    <property type="match status" value="1"/>
</dbReference>
<evidence type="ECO:0000259" key="10">
    <source>
        <dbReference type="PROSITE" id="PS50968"/>
    </source>
</evidence>
<dbReference type="RefSeq" id="WP_154060751.1">
    <property type="nucleotide sequence ID" value="NZ_LR217692.1"/>
</dbReference>
<name>A0A451CWN5_9GAMM</name>
<evidence type="ECO:0000256" key="9">
    <source>
        <dbReference type="RuleBase" id="RU003423"/>
    </source>
</evidence>
<evidence type="ECO:0000256" key="4">
    <source>
        <dbReference type="ARBA" id="ARBA00022679"/>
    </source>
</evidence>
<dbReference type="GO" id="GO:0006086">
    <property type="term" value="P:pyruvate decarboxylation to acetyl-CoA"/>
    <property type="evidence" value="ECO:0007669"/>
    <property type="project" value="TreeGrafter"/>
</dbReference>
<feature type="domain" description="Lipoyl-binding" evidence="10">
    <location>
        <begin position="1"/>
        <end position="75"/>
    </location>
</feature>
<dbReference type="OrthoDB" id="9805770at2"/>
<dbReference type="PANTHER" id="PTHR43178:SF2">
    <property type="entry name" value="DIHYDROLIPOYLLYSINE-RESIDUE ACETYLTRANSFERASE COMPONENT OF PYRUVATE DEHYDROGENASE COMPLEX"/>
    <property type="match status" value="1"/>
</dbReference>
<comment type="similarity">
    <text evidence="2 9">Belongs to the 2-oxoacid dehydrogenase family.</text>
</comment>
<evidence type="ECO:0000256" key="8">
    <source>
        <dbReference type="ARBA" id="ARBA00048370"/>
    </source>
</evidence>
<comment type="function">
    <text evidence="7">The pyruvate dehydrogenase complex catalyzes the overall conversion of pyruvate to acetyl-CoA and CO(2). It contains multiple copies of three enzymatic components: pyruvate dehydrogenase (E1), dihydrolipoamide acetyltransferase (E2) and lipoamide dehydrogenase (E3).</text>
</comment>
<dbReference type="InterPro" id="IPR011053">
    <property type="entry name" value="Single_hybrid_motif"/>
</dbReference>
<evidence type="ECO:0000256" key="2">
    <source>
        <dbReference type="ARBA" id="ARBA00007317"/>
    </source>
</evidence>
<proteinExistence type="inferred from homology"/>
<comment type="subunit">
    <text evidence="3">Forms a 24-polypeptide structural core with octahedral symmetry.</text>
</comment>
<evidence type="ECO:0000259" key="11">
    <source>
        <dbReference type="PROSITE" id="PS51826"/>
    </source>
</evidence>
<dbReference type="InterPro" id="IPR036625">
    <property type="entry name" value="E3-bd_dom_sf"/>
</dbReference>
<evidence type="ECO:0000313" key="12">
    <source>
        <dbReference type="EMBL" id="VFP77710.1"/>
    </source>
</evidence>
<evidence type="ECO:0000256" key="5">
    <source>
        <dbReference type="ARBA" id="ARBA00022823"/>
    </source>
</evidence>
<sequence>MDIEVCMPDIGMKCAEVIEILVQVGDKVIKEDGLVSVESHKSVLEIPSPVSGIIKKIYIKIGDTVSVNKLMMTIVESCYKNNLIKNNEINNNCVVNSNDQLNTNNSINSDNNYQDKEIYASPIVRRMARKLSINLLDVEGSGRKERVTKEDIEKYNIAHNDISVYNTKDVLVKQDNLNNKNDDPEYQLLTGIQKISGSRLLNNWKNIPHVTQFDETDITELEDFRKLYNSRNLANKNFQKISLLSFIVKSIVHVLLKYPRFNSILDVNKNSIILNKNINIGIAVDTQDGLLVPVLKNLKYKNISEISYEIFNLAHKAKNNQLSVLEMQGGGFTISSLGGIGGTGFTPIINAPESCILGISKATIKPIWINNKFSPRLMLPFSLSYDHRVIDGADGARFTNFLGLLLSDIRNLLV</sequence>
<keyword evidence="5 9" id="KW-0450">Lipoyl</keyword>
<dbReference type="Gene3D" id="2.40.50.100">
    <property type="match status" value="1"/>
</dbReference>
<dbReference type="Gene3D" id="3.30.559.10">
    <property type="entry name" value="Chloramphenicol acetyltransferase-like domain"/>
    <property type="match status" value="1"/>
</dbReference>
<dbReference type="SUPFAM" id="SSF47005">
    <property type="entry name" value="Peripheral subunit-binding domain of 2-oxo acid dehydrogenase complex"/>
    <property type="match status" value="1"/>
</dbReference>
<comment type="cofactor">
    <cofactor evidence="1 9">
        <name>(R)-lipoate</name>
        <dbReference type="ChEBI" id="CHEBI:83088"/>
    </cofactor>
</comment>
<evidence type="ECO:0000313" key="13">
    <source>
        <dbReference type="Proteomes" id="UP000294466"/>
    </source>
</evidence>
<dbReference type="InterPro" id="IPR000089">
    <property type="entry name" value="Biotin_lipoyl"/>
</dbReference>
<dbReference type="AlphaFoldDB" id="A0A451CWN5"/>
<keyword evidence="4 9" id="KW-0808">Transferase</keyword>
<dbReference type="Proteomes" id="UP000294466">
    <property type="component" value="Chromosome"/>
</dbReference>
<accession>A0A451CWN5</accession>
<dbReference type="FunFam" id="3.30.559.10:FF:000004">
    <property type="entry name" value="Acetyltransferase component of pyruvate dehydrogenase complex"/>
    <property type="match status" value="1"/>
</dbReference>
<dbReference type="SUPFAM" id="SSF52777">
    <property type="entry name" value="CoA-dependent acyltransferases"/>
    <property type="match status" value="1"/>
</dbReference>
<dbReference type="SUPFAM" id="SSF51230">
    <property type="entry name" value="Single hybrid motif"/>
    <property type="match status" value="1"/>
</dbReference>
<dbReference type="Pfam" id="PF02817">
    <property type="entry name" value="E3_binding"/>
    <property type="match status" value="1"/>
</dbReference>
<dbReference type="InterPro" id="IPR001078">
    <property type="entry name" value="2-oxoacid_DH_actylTfrase"/>
</dbReference>
<keyword evidence="6 9" id="KW-0012">Acyltransferase</keyword>
<reference evidence="12 13" key="1">
    <citation type="submission" date="2019-02" db="EMBL/GenBank/DDBJ databases">
        <authorList>
            <person name="Manzano-Marin A."/>
            <person name="Manzano-Marin A."/>
        </authorList>
    </citation>
    <scope>NUCLEOTIDE SEQUENCE [LARGE SCALE GENOMIC DNA]</scope>
    <source>
        <strain evidence="12 13">BuCisplendens/pseudotsugae</strain>
    </source>
</reference>
<dbReference type="PROSITE" id="PS51826">
    <property type="entry name" value="PSBD"/>
    <property type="match status" value="1"/>
</dbReference>
<dbReference type="PROSITE" id="PS00189">
    <property type="entry name" value="LIPOYL"/>
    <property type="match status" value="1"/>
</dbReference>
<dbReference type="GO" id="GO:0004742">
    <property type="term" value="F:dihydrolipoyllysine-residue acetyltransferase activity"/>
    <property type="evidence" value="ECO:0007669"/>
    <property type="project" value="UniProtKB-EC"/>
</dbReference>
<dbReference type="InterPro" id="IPR023213">
    <property type="entry name" value="CAT-like_dom_sf"/>
</dbReference>
<dbReference type="CDD" id="cd06849">
    <property type="entry name" value="lipoyl_domain"/>
    <property type="match status" value="1"/>
</dbReference>
<evidence type="ECO:0000256" key="3">
    <source>
        <dbReference type="ARBA" id="ARBA00011484"/>
    </source>
</evidence>
<dbReference type="InterPro" id="IPR004167">
    <property type="entry name" value="PSBD"/>
</dbReference>
<dbReference type="InterPro" id="IPR050743">
    <property type="entry name" value="2-oxoacid_DH_E2_comp"/>
</dbReference>
<comment type="catalytic activity">
    <reaction evidence="8">
        <text>N(6)-[(R)-dihydrolipoyl]-L-lysyl-[protein] + acetyl-CoA = N(6)-[(R)-S(8)-acetyldihydrolipoyl]-L-lysyl-[protein] + CoA</text>
        <dbReference type="Rhea" id="RHEA:17017"/>
        <dbReference type="Rhea" id="RHEA-COMP:10475"/>
        <dbReference type="Rhea" id="RHEA-COMP:10478"/>
        <dbReference type="ChEBI" id="CHEBI:57287"/>
        <dbReference type="ChEBI" id="CHEBI:57288"/>
        <dbReference type="ChEBI" id="CHEBI:83100"/>
        <dbReference type="ChEBI" id="CHEBI:83111"/>
        <dbReference type="EC" id="2.3.1.12"/>
    </reaction>
</comment>
<evidence type="ECO:0000256" key="1">
    <source>
        <dbReference type="ARBA" id="ARBA00001938"/>
    </source>
</evidence>
<organism evidence="12 13">
    <name type="scientific">Buchnera aphidicola</name>
    <name type="common">Cinara cf. splendens/pseudotsugae 3390</name>
    <dbReference type="NCBI Taxonomy" id="2518980"/>
    <lineage>
        <taxon>Bacteria</taxon>
        <taxon>Pseudomonadati</taxon>
        <taxon>Pseudomonadota</taxon>
        <taxon>Gammaproteobacteria</taxon>
        <taxon>Enterobacterales</taxon>
        <taxon>Erwiniaceae</taxon>
        <taxon>Buchnera</taxon>
    </lineage>
</organism>
<keyword evidence="12" id="KW-0670">Pyruvate</keyword>
<dbReference type="PANTHER" id="PTHR43178">
    <property type="entry name" value="DIHYDROLIPOAMIDE ACETYLTRANSFERASE COMPONENT OF PYRUVATE DEHYDROGENASE COMPLEX"/>
    <property type="match status" value="1"/>
</dbReference>
<dbReference type="EMBL" id="LR217692">
    <property type="protein sequence ID" value="VFP77710.1"/>
    <property type="molecule type" value="Genomic_DNA"/>
</dbReference>
<evidence type="ECO:0000256" key="6">
    <source>
        <dbReference type="ARBA" id="ARBA00023315"/>
    </source>
</evidence>